<reference evidence="2 3" key="1">
    <citation type="submission" date="2021-07" db="EMBL/GenBank/DDBJ databases">
        <authorList>
            <person name="Imarazene B."/>
            <person name="Zahm M."/>
            <person name="Klopp C."/>
            <person name="Cabau C."/>
            <person name="Beille S."/>
            <person name="Jouanno E."/>
            <person name="Castinel A."/>
            <person name="Lluch J."/>
            <person name="Gil L."/>
            <person name="Kuchtly C."/>
            <person name="Lopez Roques C."/>
            <person name="Donnadieu C."/>
            <person name="Parrinello H."/>
            <person name="Journot L."/>
            <person name="Du K."/>
            <person name="Schartl M."/>
            <person name="Retaux S."/>
            <person name="Guiguen Y."/>
        </authorList>
    </citation>
    <scope>NUCLEOTIDE SEQUENCE [LARGE SCALE GENOMIC DNA]</scope>
    <source>
        <strain evidence="2">Pach_M1</strain>
        <tissue evidence="2">Testis</tissue>
    </source>
</reference>
<evidence type="ECO:0000313" key="3">
    <source>
        <dbReference type="Proteomes" id="UP000752171"/>
    </source>
</evidence>
<feature type="compositionally biased region" description="Polar residues" evidence="1">
    <location>
        <begin position="183"/>
        <end position="205"/>
    </location>
</feature>
<protein>
    <submittedName>
        <fullName evidence="2">FYN-binding protein-like</fullName>
    </submittedName>
</protein>
<feature type="compositionally biased region" description="Polar residues" evidence="1">
    <location>
        <begin position="257"/>
        <end position="279"/>
    </location>
</feature>
<feature type="compositionally biased region" description="Basic and acidic residues" evidence="1">
    <location>
        <begin position="215"/>
        <end position="224"/>
    </location>
</feature>
<evidence type="ECO:0000313" key="2">
    <source>
        <dbReference type="EMBL" id="KAG9261638.1"/>
    </source>
</evidence>
<accession>A0A8T2KQL2</accession>
<feature type="region of interest" description="Disordered" evidence="1">
    <location>
        <begin position="92"/>
        <end position="354"/>
    </location>
</feature>
<feature type="compositionally biased region" description="Basic and acidic residues" evidence="1">
    <location>
        <begin position="125"/>
        <end position="135"/>
    </location>
</feature>
<dbReference type="AlphaFoldDB" id="A0A8T2KQL2"/>
<dbReference type="EMBL" id="JAICCE010000022">
    <property type="protein sequence ID" value="KAG9261638.1"/>
    <property type="molecule type" value="Genomic_DNA"/>
</dbReference>
<feature type="compositionally biased region" description="Polar residues" evidence="1">
    <location>
        <begin position="225"/>
        <end position="237"/>
    </location>
</feature>
<feature type="non-terminal residue" evidence="2">
    <location>
        <position position="472"/>
    </location>
</feature>
<sequence>FHASSISQRYAVAHFLHPPVSPGFCSGSLNGVYSGVHTARSQKNCLQTAGSPRVPPKTPAYLQAPPTRTTMYSGQAPRLKPHPLKPDIGGVSMEAKFKPPVPVGKLPGSAPQPSKPPGISALKVAPEKGKREEGKGAPPAPTYNHKPLGGKFPPANEENQPKFPGASFPKTPPSWKKPPLKEVSSQSPAPTESGSTHNVASSVQLQKKMFMGRANESESQKKEVSSNNSTPNETGSAHNAPVPKTPPSWKKPPLKEVSSQSPAPSETGSTHNVASSVQLQKKMFMGRASESESQKKDMSGNTSALNQTGSAHNVASSVQLQKKLYMGRASESGPQNEGFGNNPAPSETGSAPNVASSIQLQKKLFMGRASQSEPQKDVSTRDSVSSAPNSSGSAQPRKKALPSLVILGTCPAKPGRPPHVDLHPFSSHVSAGCEERGGGVRVLVGKLRLLAVEICAGAVARTYRKITLSVHY</sequence>
<name>A0A8T2KQL2_ASTMX</name>
<feature type="compositionally biased region" description="Polar residues" evidence="1">
    <location>
        <begin position="299"/>
        <end position="320"/>
    </location>
</feature>
<feature type="compositionally biased region" description="Polar residues" evidence="1">
    <location>
        <begin position="332"/>
        <end position="354"/>
    </location>
</feature>
<dbReference type="Proteomes" id="UP000752171">
    <property type="component" value="Unassembled WGS sequence"/>
</dbReference>
<feature type="region of interest" description="Disordered" evidence="1">
    <location>
        <begin position="366"/>
        <end position="398"/>
    </location>
</feature>
<feature type="compositionally biased region" description="Low complexity" evidence="1">
    <location>
        <begin position="383"/>
        <end position="393"/>
    </location>
</feature>
<proteinExistence type="predicted"/>
<evidence type="ECO:0000256" key="1">
    <source>
        <dbReference type="SAM" id="MobiDB-lite"/>
    </source>
</evidence>
<gene>
    <name evidence="2" type="ORF">AMEX_G25223</name>
</gene>
<organism evidence="2 3">
    <name type="scientific">Astyanax mexicanus</name>
    <name type="common">Blind cave fish</name>
    <name type="synonym">Astyanax fasciatus mexicanus</name>
    <dbReference type="NCBI Taxonomy" id="7994"/>
    <lineage>
        <taxon>Eukaryota</taxon>
        <taxon>Metazoa</taxon>
        <taxon>Chordata</taxon>
        <taxon>Craniata</taxon>
        <taxon>Vertebrata</taxon>
        <taxon>Euteleostomi</taxon>
        <taxon>Actinopterygii</taxon>
        <taxon>Neopterygii</taxon>
        <taxon>Teleostei</taxon>
        <taxon>Ostariophysi</taxon>
        <taxon>Characiformes</taxon>
        <taxon>Characoidei</taxon>
        <taxon>Acestrorhamphidae</taxon>
        <taxon>Acestrorhamphinae</taxon>
        <taxon>Astyanax</taxon>
    </lineage>
</organism>
<comment type="caution">
    <text evidence="2">The sequence shown here is derived from an EMBL/GenBank/DDBJ whole genome shotgun (WGS) entry which is preliminary data.</text>
</comment>
<feature type="compositionally biased region" description="Basic and acidic residues" evidence="1">
    <location>
        <begin position="289"/>
        <end position="298"/>
    </location>
</feature>